<evidence type="ECO:0000313" key="2">
    <source>
        <dbReference type="Proteomes" id="UP000054567"/>
    </source>
</evidence>
<name>A0A0J6FJ74_COCPO</name>
<organism evidence="1 2">
    <name type="scientific">Coccidioides posadasii RMSCC 3488</name>
    <dbReference type="NCBI Taxonomy" id="454284"/>
    <lineage>
        <taxon>Eukaryota</taxon>
        <taxon>Fungi</taxon>
        <taxon>Dikarya</taxon>
        <taxon>Ascomycota</taxon>
        <taxon>Pezizomycotina</taxon>
        <taxon>Eurotiomycetes</taxon>
        <taxon>Eurotiomycetidae</taxon>
        <taxon>Onygenales</taxon>
        <taxon>Onygenaceae</taxon>
        <taxon>Coccidioides</taxon>
    </lineage>
</organism>
<accession>A0A0J6FJ74</accession>
<evidence type="ECO:0000313" key="1">
    <source>
        <dbReference type="EMBL" id="KMM68894.1"/>
    </source>
</evidence>
<dbReference type="AlphaFoldDB" id="A0A0J6FJ74"/>
<proteinExistence type="predicted"/>
<sequence length="197" mass="22525">MPDGICFRPGAGFVRSKSHGRKHRVRLPRRALVGSQDRAATQIVVKELDFCLRGLDFMTRGTPGIRLSLYRGPTTIQRDYNYMESANKRLLNVWIAHENRANPSLQAKRVRLKSVLPRRQPCTARRHRANLDCKLHTKWISTVDPALLKFRRMPALNKSWLGAGYLDFTMLLNKVMAIEHGLDPTITPLRSSKTLRG</sequence>
<gene>
    <name evidence="1" type="ORF">CPAG_05217</name>
</gene>
<dbReference type="Proteomes" id="UP000054567">
    <property type="component" value="Unassembled WGS sequence"/>
</dbReference>
<reference evidence="1 2" key="1">
    <citation type="submission" date="2007-06" db="EMBL/GenBank/DDBJ databases">
        <title>The Genome Sequence of Coccidioides posadasii RMSCC_3488.</title>
        <authorList>
            <consortium name="Coccidioides Genome Resources Consortium"/>
            <consortium name="The Broad Institute Genome Sequencing Platform"/>
            <person name="Henn M.R."/>
            <person name="Sykes S."/>
            <person name="Young S."/>
            <person name="Jaffe D."/>
            <person name="Berlin A."/>
            <person name="Alvarez P."/>
            <person name="Butler J."/>
            <person name="Gnerre S."/>
            <person name="Grabherr M."/>
            <person name="Mauceli E."/>
            <person name="Brockman W."/>
            <person name="Kodira C."/>
            <person name="Alvarado L."/>
            <person name="Zeng Q."/>
            <person name="Crawford M."/>
            <person name="Antoine C."/>
            <person name="Devon K."/>
            <person name="Galgiani J."/>
            <person name="Orsborn K."/>
            <person name="Lewis M.L."/>
            <person name="Nusbaum C."/>
            <person name="Galagan J."/>
            <person name="Birren B."/>
        </authorList>
    </citation>
    <scope>NUCLEOTIDE SEQUENCE [LARGE SCALE GENOMIC DNA]</scope>
    <source>
        <strain evidence="1 2">RMSCC 3488</strain>
    </source>
</reference>
<dbReference type="VEuPathDB" id="FungiDB:CPAG_05217"/>
<dbReference type="EMBL" id="DS268111">
    <property type="protein sequence ID" value="KMM68894.1"/>
    <property type="molecule type" value="Genomic_DNA"/>
</dbReference>
<protein>
    <submittedName>
        <fullName evidence="1">Uncharacterized protein</fullName>
    </submittedName>
</protein>
<reference evidence="2" key="2">
    <citation type="journal article" date="2009" name="Genome Res.">
        <title>Comparative genomic analyses of the human fungal pathogens Coccidioides and their relatives.</title>
        <authorList>
            <person name="Sharpton T.J."/>
            <person name="Stajich J.E."/>
            <person name="Rounsley S.D."/>
            <person name="Gardner M.J."/>
            <person name="Wortman J.R."/>
            <person name="Jordar V.S."/>
            <person name="Maiti R."/>
            <person name="Kodira C.D."/>
            <person name="Neafsey D.E."/>
            <person name="Zeng Q."/>
            <person name="Hung C.-Y."/>
            <person name="McMahan C."/>
            <person name="Muszewska A."/>
            <person name="Grynberg M."/>
            <person name="Mandel M.A."/>
            <person name="Kellner E.M."/>
            <person name="Barker B.M."/>
            <person name="Galgiani J.N."/>
            <person name="Orbach M.J."/>
            <person name="Kirkland T.N."/>
            <person name="Cole G.T."/>
            <person name="Henn M.R."/>
            <person name="Birren B.W."/>
            <person name="Taylor J.W."/>
        </authorList>
    </citation>
    <scope>NUCLEOTIDE SEQUENCE [LARGE SCALE GENOMIC DNA]</scope>
    <source>
        <strain evidence="2">RMSCC 3488</strain>
    </source>
</reference>
<reference evidence="2" key="3">
    <citation type="journal article" date="2010" name="Genome Res.">
        <title>Population genomic sequencing of Coccidioides fungi reveals recent hybridization and transposon control.</title>
        <authorList>
            <person name="Neafsey D.E."/>
            <person name="Barker B.M."/>
            <person name="Sharpton T.J."/>
            <person name="Stajich J.E."/>
            <person name="Park D.J."/>
            <person name="Whiston E."/>
            <person name="Hung C.-Y."/>
            <person name="McMahan C."/>
            <person name="White J."/>
            <person name="Sykes S."/>
            <person name="Heiman D."/>
            <person name="Young S."/>
            <person name="Zeng Q."/>
            <person name="Abouelleil A."/>
            <person name="Aftuck L."/>
            <person name="Bessette D."/>
            <person name="Brown A."/>
            <person name="FitzGerald M."/>
            <person name="Lui A."/>
            <person name="Macdonald J.P."/>
            <person name="Priest M."/>
            <person name="Orbach M.J."/>
            <person name="Galgiani J.N."/>
            <person name="Kirkland T.N."/>
            <person name="Cole G.T."/>
            <person name="Birren B.W."/>
            <person name="Henn M.R."/>
            <person name="Taylor J.W."/>
            <person name="Rounsley S.D."/>
        </authorList>
    </citation>
    <scope>NUCLEOTIDE SEQUENCE [LARGE SCALE GENOMIC DNA]</scope>
    <source>
        <strain evidence="2">RMSCC 3488</strain>
    </source>
</reference>